<evidence type="ECO:0000256" key="2">
    <source>
        <dbReference type="SAM" id="MobiDB-lite"/>
    </source>
</evidence>
<name>A0AA41KHM2_9EURY</name>
<protein>
    <submittedName>
        <fullName evidence="3">MarR family winged helix-turn-helix transcriptional regulator</fullName>
    </submittedName>
</protein>
<dbReference type="Pfam" id="PF13412">
    <property type="entry name" value="HTH_24"/>
    <property type="match status" value="1"/>
</dbReference>
<proteinExistence type="predicted"/>
<dbReference type="InterPro" id="IPR036388">
    <property type="entry name" value="WH-like_DNA-bd_sf"/>
</dbReference>
<comment type="caution">
    <text evidence="3">The sequence shown here is derived from an EMBL/GenBank/DDBJ whole genome shotgun (WGS) entry which is preliminary data.</text>
</comment>
<dbReference type="EMBL" id="JAHQXE010000001">
    <property type="protein sequence ID" value="MBV0900743.1"/>
    <property type="molecule type" value="Genomic_DNA"/>
</dbReference>
<evidence type="ECO:0000256" key="1">
    <source>
        <dbReference type="SAM" id="Coils"/>
    </source>
</evidence>
<reference evidence="3" key="1">
    <citation type="submission" date="2021-06" db="EMBL/GenBank/DDBJ databases">
        <title>New haloarchaea isolates fom saline soil.</title>
        <authorList>
            <person name="Duran-Viseras A."/>
            <person name="Sanchez-Porro C.S."/>
            <person name="Ventosa A."/>
        </authorList>
    </citation>
    <scope>NUCLEOTIDE SEQUENCE</scope>
    <source>
        <strain evidence="3">JCM 18369</strain>
    </source>
</reference>
<feature type="coiled-coil region" evidence="1">
    <location>
        <begin position="199"/>
        <end position="226"/>
    </location>
</feature>
<dbReference type="GO" id="GO:0003700">
    <property type="term" value="F:DNA-binding transcription factor activity"/>
    <property type="evidence" value="ECO:0007669"/>
    <property type="project" value="InterPro"/>
</dbReference>
<feature type="region of interest" description="Disordered" evidence="2">
    <location>
        <begin position="23"/>
        <end position="119"/>
    </location>
</feature>
<dbReference type="SUPFAM" id="SSF46785">
    <property type="entry name" value="Winged helix' DNA-binding domain"/>
    <property type="match status" value="1"/>
</dbReference>
<dbReference type="Gene3D" id="1.10.10.10">
    <property type="entry name" value="Winged helix-like DNA-binding domain superfamily/Winged helix DNA-binding domain"/>
    <property type="match status" value="1"/>
</dbReference>
<organism evidence="3 4">
    <name type="scientific">Haloarcula salina</name>
    <dbReference type="NCBI Taxonomy" id="1429914"/>
    <lineage>
        <taxon>Archaea</taxon>
        <taxon>Methanobacteriati</taxon>
        <taxon>Methanobacteriota</taxon>
        <taxon>Stenosarchaea group</taxon>
        <taxon>Halobacteria</taxon>
        <taxon>Halobacteriales</taxon>
        <taxon>Haloarculaceae</taxon>
        <taxon>Haloarcula</taxon>
    </lineage>
</organism>
<keyword evidence="1" id="KW-0175">Coiled coil</keyword>
<dbReference type="InterPro" id="IPR036390">
    <property type="entry name" value="WH_DNA-bd_sf"/>
</dbReference>
<feature type="compositionally biased region" description="Low complexity" evidence="2">
    <location>
        <begin position="82"/>
        <end position="94"/>
    </location>
</feature>
<sequence>MRHKQILDVAADNPEASIEDLAAEVPSATPDLVERVLEKHGDPASEDDVVDTDAANHVPSADDDIVDTDAADRTPSADDDPTATMDTDTSAPTTEDGATAPVTNQTDSPSYPAPADLSPTQRETLRAITEHPTASQRDLAEVLDVTASTISNRVNSIDGFDWSERESFAHAVLDGEEPTAAGPSTTDSRQSSPEVVDTVETVQSTVDQLSTQIEDLEGRMETVTDGSGATQAQARVFDDPELVHKVVHACMDSENISEDEELRILKSLL</sequence>
<evidence type="ECO:0000313" key="3">
    <source>
        <dbReference type="EMBL" id="MBV0900743.1"/>
    </source>
</evidence>
<dbReference type="RefSeq" id="WP_162411977.1">
    <property type="nucleotide sequence ID" value="NZ_JAHQXE010000001.1"/>
</dbReference>
<feature type="compositionally biased region" description="Basic and acidic residues" evidence="2">
    <location>
        <begin position="32"/>
        <end position="43"/>
    </location>
</feature>
<evidence type="ECO:0000313" key="4">
    <source>
        <dbReference type="Proteomes" id="UP001166304"/>
    </source>
</evidence>
<dbReference type="Proteomes" id="UP001166304">
    <property type="component" value="Unassembled WGS sequence"/>
</dbReference>
<accession>A0AA41KHM2</accession>
<gene>
    <name evidence="3" type="ORF">KTS37_02980</name>
</gene>
<keyword evidence="4" id="KW-1185">Reference proteome</keyword>
<dbReference type="AlphaFoldDB" id="A0AA41KHM2"/>